<dbReference type="OrthoDB" id="1924946at2759"/>
<name>A0A022QQP1_ERYGU</name>
<sequence length="289" mass="32206">MEDNHHLIRPLLHPSTTNAAVTPPLDDHVHHNLMNPISSNSGIIFRLSLVAFIGIVSIWANHEASKGYSVTIVNDSGQTVAGKRFHLFYVSNDEATRVVVKASKIIENFLYPNHDKIIPSRKQVKHIVLKLSDRNLTDNYAVYSNTDREFVLTISPSIMGGANFRHDTVLAMQRGVARIWLWDGPTNLINGIVEYMVINNLGGSSAASSRADRAEPPQSATACWKNDDSRVVAMFLNNCERRRPGFIRRLNQAMKNGWEDGKLDGALGQPVQNLCASNNESLRYNFSSV</sequence>
<protein>
    <submittedName>
        <fullName evidence="1">Uncharacterized protein</fullName>
    </submittedName>
</protein>
<dbReference type="EMBL" id="KI631192">
    <property type="protein sequence ID" value="EYU29593.1"/>
    <property type="molecule type" value="Genomic_DNA"/>
</dbReference>
<dbReference type="OMA" id="RKPVNHV"/>
<dbReference type="Proteomes" id="UP000030748">
    <property type="component" value="Unassembled WGS sequence"/>
</dbReference>
<accession>A0A022QQP1</accession>
<gene>
    <name evidence="1" type="ORF">MIMGU_mgv1a026926mg</name>
</gene>
<dbReference type="PANTHER" id="PTHR33321">
    <property type="match status" value="1"/>
</dbReference>
<dbReference type="InterPro" id="IPR007541">
    <property type="entry name" value="Uncharacterised_BSP"/>
</dbReference>
<dbReference type="STRING" id="4155.A0A022QQP1"/>
<dbReference type="AlphaFoldDB" id="A0A022QQP1"/>
<evidence type="ECO:0000313" key="1">
    <source>
        <dbReference type="EMBL" id="EYU29593.1"/>
    </source>
</evidence>
<dbReference type="KEGG" id="egt:105966714"/>
<dbReference type="PhylomeDB" id="A0A022QQP1"/>
<proteinExistence type="predicted"/>
<keyword evidence="2" id="KW-1185">Reference proteome</keyword>
<dbReference type="Pfam" id="PF04450">
    <property type="entry name" value="BSP"/>
    <property type="match status" value="1"/>
</dbReference>
<evidence type="ECO:0000313" key="2">
    <source>
        <dbReference type="Proteomes" id="UP000030748"/>
    </source>
</evidence>
<dbReference type="eggNOG" id="ENOG502RY2X">
    <property type="taxonomic scope" value="Eukaryota"/>
</dbReference>
<organism evidence="1 2">
    <name type="scientific">Erythranthe guttata</name>
    <name type="common">Yellow monkey flower</name>
    <name type="synonym">Mimulus guttatus</name>
    <dbReference type="NCBI Taxonomy" id="4155"/>
    <lineage>
        <taxon>Eukaryota</taxon>
        <taxon>Viridiplantae</taxon>
        <taxon>Streptophyta</taxon>
        <taxon>Embryophyta</taxon>
        <taxon>Tracheophyta</taxon>
        <taxon>Spermatophyta</taxon>
        <taxon>Magnoliopsida</taxon>
        <taxon>eudicotyledons</taxon>
        <taxon>Gunneridae</taxon>
        <taxon>Pentapetalae</taxon>
        <taxon>asterids</taxon>
        <taxon>lamiids</taxon>
        <taxon>Lamiales</taxon>
        <taxon>Phrymaceae</taxon>
        <taxon>Erythranthe</taxon>
    </lineage>
</organism>
<reference evidence="1 2" key="1">
    <citation type="journal article" date="2013" name="Proc. Natl. Acad. Sci. U.S.A.">
        <title>Fine-scale variation in meiotic recombination in Mimulus inferred from population shotgun sequencing.</title>
        <authorList>
            <person name="Hellsten U."/>
            <person name="Wright K.M."/>
            <person name="Jenkins J."/>
            <person name="Shu S."/>
            <person name="Yuan Y."/>
            <person name="Wessler S.R."/>
            <person name="Schmutz J."/>
            <person name="Willis J.H."/>
            <person name="Rokhsar D.S."/>
        </authorList>
    </citation>
    <scope>NUCLEOTIDE SEQUENCE [LARGE SCALE GENOMIC DNA]</scope>
    <source>
        <strain evidence="2">cv. DUN x IM62</strain>
    </source>
</reference>
<dbReference type="PANTHER" id="PTHR33321:SF3">
    <property type="entry name" value="OS05G0582000 PROTEIN"/>
    <property type="match status" value="1"/>
</dbReference>